<dbReference type="Proteomes" id="UP001335648">
    <property type="component" value="Unassembled WGS sequence"/>
</dbReference>
<accession>A0AAN8CYN1</accession>
<evidence type="ECO:0000313" key="1">
    <source>
        <dbReference type="EMBL" id="KAK5910518.1"/>
    </source>
</evidence>
<organism evidence="1 2">
    <name type="scientific">Champsocephalus esox</name>
    <name type="common">pike icefish</name>
    <dbReference type="NCBI Taxonomy" id="159716"/>
    <lineage>
        <taxon>Eukaryota</taxon>
        <taxon>Metazoa</taxon>
        <taxon>Chordata</taxon>
        <taxon>Craniata</taxon>
        <taxon>Vertebrata</taxon>
        <taxon>Euteleostomi</taxon>
        <taxon>Actinopterygii</taxon>
        <taxon>Neopterygii</taxon>
        <taxon>Teleostei</taxon>
        <taxon>Neoteleostei</taxon>
        <taxon>Acanthomorphata</taxon>
        <taxon>Eupercaria</taxon>
        <taxon>Perciformes</taxon>
        <taxon>Notothenioidei</taxon>
        <taxon>Channichthyidae</taxon>
        <taxon>Champsocephalus</taxon>
    </lineage>
</organism>
<proteinExistence type="predicted"/>
<keyword evidence="2" id="KW-1185">Reference proteome</keyword>
<gene>
    <name evidence="1" type="ORF">CesoFtcFv8_004346</name>
</gene>
<comment type="caution">
    <text evidence="1">The sequence shown here is derived from an EMBL/GenBank/DDBJ whole genome shotgun (WGS) entry which is preliminary data.</text>
</comment>
<dbReference type="AlphaFoldDB" id="A0AAN8CYN1"/>
<protein>
    <submittedName>
        <fullName evidence="1">Uncharacterized protein</fullName>
    </submittedName>
</protein>
<name>A0AAN8CYN1_9TELE</name>
<dbReference type="EMBL" id="JAULUE010002048">
    <property type="protein sequence ID" value="KAK5910518.1"/>
    <property type="molecule type" value="Genomic_DNA"/>
</dbReference>
<reference evidence="1 2" key="1">
    <citation type="journal article" date="2023" name="Mol. Biol. Evol.">
        <title>Genomics of Secondarily Temperate Adaptation in the Only Non-Antarctic Icefish.</title>
        <authorList>
            <person name="Rivera-Colon A.G."/>
            <person name="Rayamajhi N."/>
            <person name="Minhas B.F."/>
            <person name="Madrigal G."/>
            <person name="Bilyk K.T."/>
            <person name="Yoon V."/>
            <person name="Hune M."/>
            <person name="Gregory S."/>
            <person name="Cheng C.H.C."/>
            <person name="Catchen J.M."/>
        </authorList>
    </citation>
    <scope>NUCLEOTIDE SEQUENCE [LARGE SCALE GENOMIC DNA]</scope>
    <source>
        <strain evidence="1">JC2023a</strain>
    </source>
</reference>
<sequence length="111" mass="12702">MLHFRPRLLKRLSQWELGGQGSAAHWLPRRPRASSRRSSRSLSLHILQSMDYTVSLQVEHQLSVFPTHLYQEYSVEVQVRAPLPLLFLSSSPLPHSRTLWRCVSAAARAAC</sequence>
<evidence type="ECO:0000313" key="2">
    <source>
        <dbReference type="Proteomes" id="UP001335648"/>
    </source>
</evidence>